<dbReference type="CDD" id="cd14265">
    <property type="entry name" value="UDPK_IM_like"/>
    <property type="match status" value="1"/>
</dbReference>
<keyword evidence="5" id="KW-0808">Transferase</keyword>
<evidence type="ECO:0000256" key="16">
    <source>
        <dbReference type="PIRSR" id="PIRSR600829-2"/>
    </source>
</evidence>
<evidence type="ECO:0000256" key="5">
    <source>
        <dbReference type="ARBA" id="ARBA00022679"/>
    </source>
</evidence>
<dbReference type="GO" id="GO:0005886">
    <property type="term" value="C:plasma membrane"/>
    <property type="evidence" value="ECO:0007669"/>
    <property type="project" value="UniProtKB-SubCell"/>
</dbReference>
<dbReference type="GO" id="GO:0016301">
    <property type="term" value="F:kinase activity"/>
    <property type="evidence" value="ECO:0007669"/>
    <property type="project" value="UniProtKB-KW"/>
</dbReference>
<reference evidence="20 21" key="1">
    <citation type="submission" date="2017-09" db="EMBL/GenBank/DDBJ databases">
        <title>Depth-based differentiation of microbial function through sediment-hosted aquifers and enrichment of novel symbionts in the deep terrestrial subsurface.</title>
        <authorList>
            <person name="Probst A.J."/>
            <person name="Ladd B."/>
            <person name="Jarett J.K."/>
            <person name="Geller-Mcgrath D.E."/>
            <person name="Sieber C.M."/>
            <person name="Emerson J.B."/>
            <person name="Anantharaman K."/>
            <person name="Thomas B.C."/>
            <person name="Malmstrom R."/>
            <person name="Stieglmeier M."/>
            <person name="Klingl A."/>
            <person name="Woyke T."/>
            <person name="Ryan C.M."/>
            <person name="Banfield J.F."/>
        </authorList>
    </citation>
    <scope>NUCLEOTIDE SEQUENCE [LARGE SCALE GENOMIC DNA]</scope>
    <source>
        <strain evidence="20">CG10_big_fil_rev_8_21_14_0_10_48_11</strain>
    </source>
</reference>
<keyword evidence="3" id="KW-1003">Cell membrane</keyword>
<feature type="binding site" evidence="16">
    <location>
        <position position="63"/>
    </location>
    <ligand>
        <name>substrate</name>
    </ligand>
</feature>
<sequence>MSRLLKSFRYAFLGLRQAWKTEQNFRLQTLAGALVFLLAWYVHLSALRLIVVVLLITLVLVLELLNTFFERLVDLISPRIHAYAAMLKDLLAASVFVASIGAVVAGILIFLPYLPSVHWW</sequence>
<evidence type="ECO:0000256" key="19">
    <source>
        <dbReference type="SAM" id="Phobius"/>
    </source>
</evidence>
<dbReference type="PANTHER" id="PTHR34299:SF1">
    <property type="entry name" value="DIACYLGLYCEROL KINASE"/>
    <property type="match status" value="1"/>
</dbReference>
<dbReference type="PANTHER" id="PTHR34299">
    <property type="entry name" value="DIACYLGLYCEROL KINASE"/>
    <property type="match status" value="1"/>
</dbReference>
<feature type="binding site" evidence="17">
    <location>
        <position position="3"/>
    </location>
    <ligand>
        <name>ATP</name>
        <dbReference type="ChEBI" id="CHEBI:30616"/>
    </ligand>
</feature>
<evidence type="ECO:0000256" key="14">
    <source>
        <dbReference type="ARBA" id="ARBA00023264"/>
    </source>
</evidence>
<evidence type="ECO:0000256" key="11">
    <source>
        <dbReference type="ARBA" id="ARBA00023098"/>
    </source>
</evidence>
<dbReference type="EMBL" id="PFET01000005">
    <property type="protein sequence ID" value="PJE76080.1"/>
    <property type="molecule type" value="Genomic_DNA"/>
</dbReference>
<evidence type="ECO:0000256" key="9">
    <source>
        <dbReference type="ARBA" id="ARBA00022840"/>
    </source>
</evidence>
<protein>
    <submittedName>
        <fullName evidence="20">Diacylglycerol kinase</fullName>
    </submittedName>
</protein>
<evidence type="ECO:0000313" key="20">
    <source>
        <dbReference type="EMBL" id="PJE76080.1"/>
    </source>
</evidence>
<keyword evidence="8 20" id="KW-0418">Kinase</keyword>
<keyword evidence="11" id="KW-0443">Lipid metabolism</keyword>
<evidence type="ECO:0000256" key="17">
    <source>
        <dbReference type="PIRSR" id="PIRSR600829-3"/>
    </source>
</evidence>
<name>A0A2M8LF57_9BACT</name>
<feature type="transmembrane region" description="Helical" evidence="19">
    <location>
        <begin position="25"/>
        <end position="43"/>
    </location>
</feature>
<gene>
    <name evidence="20" type="ORF">COV04_00930</name>
</gene>
<feature type="binding site" evidence="17">
    <location>
        <position position="70"/>
    </location>
    <ligand>
        <name>ATP</name>
        <dbReference type="ChEBI" id="CHEBI:30616"/>
    </ligand>
</feature>
<feature type="binding site" evidence="18">
    <location>
        <position position="22"/>
    </location>
    <ligand>
        <name>a divalent metal cation</name>
        <dbReference type="ChEBI" id="CHEBI:60240"/>
    </ligand>
</feature>
<feature type="binding site" evidence="18">
    <location>
        <position position="70"/>
    </location>
    <ligand>
        <name>a divalent metal cation</name>
        <dbReference type="ChEBI" id="CHEBI:60240"/>
    </ligand>
</feature>
<organism evidence="20 21">
    <name type="scientific">Candidatus Uhrbacteria bacterium CG10_big_fil_rev_8_21_14_0_10_48_11</name>
    <dbReference type="NCBI Taxonomy" id="1975037"/>
    <lineage>
        <taxon>Bacteria</taxon>
        <taxon>Candidatus Uhriibacteriota</taxon>
    </lineage>
</organism>
<evidence type="ECO:0000256" key="12">
    <source>
        <dbReference type="ARBA" id="ARBA00023136"/>
    </source>
</evidence>
<evidence type="ECO:0000256" key="4">
    <source>
        <dbReference type="ARBA" id="ARBA00022516"/>
    </source>
</evidence>
<dbReference type="GO" id="GO:0046872">
    <property type="term" value="F:metal ion binding"/>
    <property type="evidence" value="ECO:0007669"/>
    <property type="project" value="UniProtKB-KW"/>
</dbReference>
<evidence type="ECO:0000256" key="8">
    <source>
        <dbReference type="ARBA" id="ARBA00022777"/>
    </source>
</evidence>
<feature type="active site" description="Proton acceptor" evidence="15">
    <location>
        <position position="63"/>
    </location>
</feature>
<evidence type="ECO:0000256" key="18">
    <source>
        <dbReference type="PIRSR" id="PIRSR600829-4"/>
    </source>
</evidence>
<evidence type="ECO:0000256" key="13">
    <source>
        <dbReference type="ARBA" id="ARBA00023209"/>
    </source>
</evidence>
<dbReference type="Proteomes" id="UP000231152">
    <property type="component" value="Unassembled WGS sequence"/>
</dbReference>
<evidence type="ECO:0000256" key="10">
    <source>
        <dbReference type="ARBA" id="ARBA00022989"/>
    </source>
</evidence>
<keyword evidence="7 17" id="KW-0547">Nucleotide-binding</keyword>
<comment type="cofactor">
    <cofactor evidence="18">
        <name>Mg(2+)</name>
        <dbReference type="ChEBI" id="CHEBI:18420"/>
    </cofactor>
    <text evidence="18">Mn(2+), Zn(2+), Cd(2+) and Co(2+) support activity to lesser extents.</text>
</comment>
<keyword evidence="9 17" id="KW-0067">ATP-binding</keyword>
<dbReference type="GO" id="GO:0008654">
    <property type="term" value="P:phospholipid biosynthetic process"/>
    <property type="evidence" value="ECO:0007669"/>
    <property type="project" value="UniProtKB-KW"/>
</dbReference>
<dbReference type="InterPro" id="IPR000829">
    <property type="entry name" value="DAGK"/>
</dbReference>
<feature type="binding site" evidence="17">
    <location>
        <begin position="88"/>
        <end position="89"/>
    </location>
    <ligand>
        <name>ATP</name>
        <dbReference type="ChEBI" id="CHEBI:30616"/>
    </ligand>
</feature>
<dbReference type="Gene3D" id="1.10.287.3610">
    <property type="match status" value="1"/>
</dbReference>
<dbReference type="InterPro" id="IPR033717">
    <property type="entry name" value="UDPK"/>
</dbReference>
<feature type="binding site" evidence="17">
    <location>
        <position position="10"/>
    </location>
    <ligand>
        <name>ATP</name>
        <dbReference type="ChEBI" id="CHEBI:30616"/>
    </ligand>
</feature>
<feature type="binding site" evidence="17">
    <location>
        <position position="22"/>
    </location>
    <ligand>
        <name>ATP</name>
        <dbReference type="ChEBI" id="CHEBI:30616"/>
    </ligand>
</feature>
<keyword evidence="10 19" id="KW-1133">Transmembrane helix</keyword>
<evidence type="ECO:0000256" key="1">
    <source>
        <dbReference type="ARBA" id="ARBA00004651"/>
    </source>
</evidence>
<dbReference type="AlphaFoldDB" id="A0A2M8LF57"/>
<evidence type="ECO:0000256" key="7">
    <source>
        <dbReference type="ARBA" id="ARBA00022741"/>
    </source>
</evidence>
<accession>A0A2M8LF57</accession>
<feature type="transmembrane region" description="Helical" evidence="19">
    <location>
        <begin position="49"/>
        <end position="69"/>
    </location>
</feature>
<feature type="transmembrane region" description="Helical" evidence="19">
    <location>
        <begin position="90"/>
        <end position="114"/>
    </location>
</feature>
<dbReference type="Pfam" id="PF01219">
    <property type="entry name" value="DAGK_prokar"/>
    <property type="match status" value="1"/>
</dbReference>
<evidence type="ECO:0000313" key="21">
    <source>
        <dbReference type="Proteomes" id="UP000231152"/>
    </source>
</evidence>
<keyword evidence="18" id="KW-0460">Magnesium</keyword>
<feature type="binding site" evidence="16">
    <location>
        <begin position="16"/>
        <end position="19"/>
    </location>
    <ligand>
        <name>substrate</name>
    </ligand>
</feature>
<evidence type="ECO:0000256" key="3">
    <source>
        <dbReference type="ARBA" id="ARBA00022475"/>
    </source>
</evidence>
<feature type="binding site" evidence="16">
    <location>
        <position position="3"/>
    </location>
    <ligand>
        <name>substrate</name>
    </ligand>
</feature>
<evidence type="ECO:0000256" key="15">
    <source>
        <dbReference type="PIRSR" id="PIRSR600829-1"/>
    </source>
</evidence>
<comment type="caution">
    <text evidence="20">The sequence shown here is derived from an EMBL/GenBank/DDBJ whole genome shotgun (WGS) entry which is preliminary data.</text>
</comment>
<comment type="subcellular location">
    <subcellularLocation>
        <location evidence="1">Cell membrane</location>
        <topology evidence="1">Multi-pass membrane protein</topology>
    </subcellularLocation>
</comment>
<keyword evidence="12 19" id="KW-0472">Membrane</keyword>
<dbReference type="InterPro" id="IPR036945">
    <property type="entry name" value="DAGK_sf"/>
</dbReference>
<keyword evidence="4" id="KW-0444">Lipid biosynthesis</keyword>
<keyword evidence="13" id="KW-0594">Phospholipid biosynthesis</keyword>
<evidence type="ECO:0000256" key="6">
    <source>
        <dbReference type="ARBA" id="ARBA00022692"/>
    </source>
</evidence>
<proteinExistence type="inferred from homology"/>
<keyword evidence="14" id="KW-1208">Phospholipid metabolism</keyword>
<keyword evidence="6 19" id="KW-0812">Transmembrane</keyword>
<keyword evidence="18" id="KW-0479">Metal-binding</keyword>
<comment type="similarity">
    <text evidence="2">Belongs to the bacterial diacylglycerol kinase family.</text>
</comment>
<dbReference type="GO" id="GO:0005524">
    <property type="term" value="F:ATP binding"/>
    <property type="evidence" value="ECO:0007669"/>
    <property type="project" value="UniProtKB-KW"/>
</dbReference>
<evidence type="ECO:0000256" key="2">
    <source>
        <dbReference type="ARBA" id="ARBA00005967"/>
    </source>
</evidence>